<evidence type="ECO:0000256" key="7">
    <source>
        <dbReference type="ARBA" id="ARBA00022842"/>
    </source>
</evidence>
<dbReference type="SUPFAM" id="SSF54060">
    <property type="entry name" value="His-Me finger endonucleases"/>
    <property type="match status" value="1"/>
</dbReference>
<dbReference type="STRING" id="394096.DB31_7944"/>
<dbReference type="GO" id="GO:0004521">
    <property type="term" value="F:RNA endonuclease activity"/>
    <property type="evidence" value="ECO:0007669"/>
    <property type="project" value="TreeGrafter"/>
</dbReference>
<dbReference type="InterPro" id="IPR020821">
    <property type="entry name" value="ENPP1-3/EXOG-like_nuc-like"/>
</dbReference>
<feature type="region of interest" description="Disordered" evidence="10">
    <location>
        <begin position="227"/>
        <end position="275"/>
    </location>
</feature>
<keyword evidence="5 13" id="KW-0255">Endonuclease</keyword>
<proteinExistence type="inferred from homology"/>
<keyword evidence="14" id="KW-1185">Reference proteome</keyword>
<evidence type="ECO:0000256" key="10">
    <source>
        <dbReference type="SAM" id="MobiDB-lite"/>
    </source>
</evidence>
<feature type="region of interest" description="Disordered" evidence="10">
    <location>
        <begin position="1"/>
        <end position="34"/>
    </location>
</feature>
<keyword evidence="6" id="KW-0378">Hydrolase</keyword>
<dbReference type="InterPro" id="IPR040255">
    <property type="entry name" value="Non-specific_endonuclease"/>
</dbReference>
<dbReference type="InterPro" id="IPR044929">
    <property type="entry name" value="DNA/RNA_non-sp_Endonuclease_sf"/>
</dbReference>
<feature type="region of interest" description="Disordered" evidence="10">
    <location>
        <begin position="59"/>
        <end position="80"/>
    </location>
</feature>
<dbReference type="RefSeq" id="WP_083968454.1">
    <property type="nucleotide sequence ID" value="NZ_JMCB01000006.1"/>
</dbReference>
<evidence type="ECO:0000256" key="9">
    <source>
        <dbReference type="PIRSR" id="PIRSR640255-2"/>
    </source>
</evidence>
<protein>
    <submittedName>
        <fullName evidence="13">DNA/RNA non-specific endonuclease</fullName>
    </submittedName>
</protein>
<feature type="domain" description="DNA/RNA non-specific endonuclease/pyrophosphatase/phosphodiesterase" evidence="12">
    <location>
        <begin position="198"/>
        <end position="415"/>
    </location>
</feature>
<evidence type="ECO:0000313" key="13">
    <source>
        <dbReference type="EMBL" id="KFE68707.1"/>
    </source>
</evidence>
<dbReference type="Pfam" id="PF01223">
    <property type="entry name" value="Endonuclease_NS"/>
    <property type="match status" value="1"/>
</dbReference>
<comment type="similarity">
    <text evidence="2">Belongs to the DNA/RNA non-specific endonuclease family.</text>
</comment>
<dbReference type="GO" id="GO:0046872">
    <property type="term" value="F:metal ion binding"/>
    <property type="evidence" value="ECO:0007669"/>
    <property type="project" value="UniProtKB-KW"/>
</dbReference>
<dbReference type="PANTHER" id="PTHR13966">
    <property type="entry name" value="ENDONUCLEASE RELATED"/>
    <property type="match status" value="1"/>
</dbReference>
<organism evidence="13 14">
    <name type="scientific">Hyalangium minutum</name>
    <dbReference type="NCBI Taxonomy" id="394096"/>
    <lineage>
        <taxon>Bacteria</taxon>
        <taxon>Pseudomonadati</taxon>
        <taxon>Myxococcota</taxon>
        <taxon>Myxococcia</taxon>
        <taxon>Myxococcales</taxon>
        <taxon>Cystobacterineae</taxon>
        <taxon>Archangiaceae</taxon>
        <taxon>Hyalangium</taxon>
    </lineage>
</organism>
<evidence type="ECO:0000259" key="11">
    <source>
        <dbReference type="SMART" id="SM00477"/>
    </source>
</evidence>
<evidence type="ECO:0000256" key="6">
    <source>
        <dbReference type="ARBA" id="ARBA00022801"/>
    </source>
</evidence>
<feature type="compositionally biased region" description="Basic and acidic residues" evidence="10">
    <location>
        <begin position="227"/>
        <end position="239"/>
    </location>
</feature>
<evidence type="ECO:0000313" key="14">
    <source>
        <dbReference type="Proteomes" id="UP000028725"/>
    </source>
</evidence>
<dbReference type="InterPro" id="IPR018524">
    <property type="entry name" value="DNA/RNA_endonuclease_AS"/>
</dbReference>
<keyword evidence="7" id="KW-0460">Magnesium</keyword>
<evidence type="ECO:0000256" key="8">
    <source>
        <dbReference type="PIRSR" id="PIRSR640255-1"/>
    </source>
</evidence>
<keyword evidence="3" id="KW-0540">Nuclease</keyword>
<dbReference type="PATRIC" id="fig|394096.3.peg.3984"/>
<feature type="binding site" evidence="9">
    <location>
        <position position="294"/>
    </location>
    <ligand>
        <name>Mg(2+)</name>
        <dbReference type="ChEBI" id="CHEBI:18420"/>
        <note>catalytic</note>
    </ligand>
</feature>
<gene>
    <name evidence="13" type="ORF">DB31_7944</name>
</gene>
<dbReference type="GO" id="GO:0003676">
    <property type="term" value="F:nucleic acid binding"/>
    <property type="evidence" value="ECO:0007669"/>
    <property type="project" value="InterPro"/>
</dbReference>
<dbReference type="PROSITE" id="PS00018">
    <property type="entry name" value="EF_HAND_1"/>
    <property type="match status" value="1"/>
</dbReference>
<dbReference type="EMBL" id="JMCB01000006">
    <property type="protein sequence ID" value="KFE68707.1"/>
    <property type="molecule type" value="Genomic_DNA"/>
</dbReference>
<dbReference type="InterPro" id="IPR018247">
    <property type="entry name" value="EF_Hand_1_Ca_BS"/>
</dbReference>
<evidence type="ECO:0000256" key="3">
    <source>
        <dbReference type="ARBA" id="ARBA00022722"/>
    </source>
</evidence>
<dbReference type="InterPro" id="IPR001604">
    <property type="entry name" value="Endo_G_ENPP1-like_dom"/>
</dbReference>
<dbReference type="OrthoDB" id="9811262at2"/>
<keyword evidence="4 9" id="KW-0479">Metal-binding</keyword>
<accession>A0A085WLZ4</accession>
<comment type="cofactor">
    <cofactor evidence="1">
        <name>Mg(2+)</name>
        <dbReference type="ChEBI" id="CHEBI:18420"/>
    </cofactor>
</comment>
<feature type="domain" description="ENPP1-3/EXOG-like endonuclease/phosphodiesterase" evidence="11">
    <location>
        <begin position="199"/>
        <end position="415"/>
    </location>
</feature>
<reference evidence="13 14" key="1">
    <citation type="submission" date="2014-04" db="EMBL/GenBank/DDBJ databases">
        <title>Genome assembly of Hyalangium minutum DSM 14724.</title>
        <authorList>
            <person name="Sharma G."/>
            <person name="Subramanian S."/>
        </authorList>
    </citation>
    <scope>NUCLEOTIDE SEQUENCE [LARGE SCALE GENOMIC DNA]</scope>
    <source>
        <strain evidence="13 14">DSM 14724</strain>
    </source>
</reference>
<dbReference type="Proteomes" id="UP000028725">
    <property type="component" value="Unassembled WGS sequence"/>
</dbReference>
<evidence type="ECO:0000259" key="12">
    <source>
        <dbReference type="SMART" id="SM00892"/>
    </source>
</evidence>
<evidence type="ECO:0000256" key="4">
    <source>
        <dbReference type="ARBA" id="ARBA00022723"/>
    </source>
</evidence>
<dbReference type="CDD" id="cd00091">
    <property type="entry name" value="NUC"/>
    <property type="match status" value="1"/>
</dbReference>
<dbReference type="SMART" id="SM00477">
    <property type="entry name" value="NUC"/>
    <property type="match status" value="1"/>
</dbReference>
<dbReference type="SMART" id="SM00892">
    <property type="entry name" value="Endonuclease_NS"/>
    <property type="match status" value="1"/>
</dbReference>
<evidence type="ECO:0000256" key="1">
    <source>
        <dbReference type="ARBA" id="ARBA00001946"/>
    </source>
</evidence>
<sequence length="451" mass="49010">MQIPPKSAAPSLVASITPGTSVSGTSWQRSTAREVPISELQQKFGWKEGSWQADLLKAADAASPTSSRRDNGSVSAAEVDRYLQNPGDARFLTSTALQQERKALEQKLAGGANSLAVDAFDSDWQDAVARRADLSGDGKVSRTELDSFFTEVKAGKVQDVQWVPDQKSAMFESKVAESAGEVDPLRPPGSEGRGRELLKEYMRVSLDEAKNVPSFVSHMLSAADLEERPLDVDRDKSQFEADPELGSSGVKGTDYRGSGFDRGHMKPAADSPDQAAMDESHLMSNMAPQYPNVNQQSWATLEDAVRDLVSTTGGKAYVMTGNLYLDAQGKSLPPEALQTIGNEARRIAVPTHNFKTVLLELPNGNLSMFAYMVPNVKDAPKGTDNIARFLESSRTSVDRIEELLGEDLYAQLPESVQAKLEADSSAKLAFREASQYQSASLLRMREADTQA</sequence>
<dbReference type="PANTHER" id="PTHR13966:SF5">
    <property type="entry name" value="ENDONUCLEASE G, MITOCHONDRIAL"/>
    <property type="match status" value="1"/>
</dbReference>
<name>A0A085WLZ4_9BACT</name>
<dbReference type="Gene3D" id="3.40.570.10">
    <property type="entry name" value="Extracellular Endonuclease, subunit A"/>
    <property type="match status" value="1"/>
</dbReference>
<evidence type="ECO:0000256" key="5">
    <source>
        <dbReference type="ARBA" id="ARBA00022759"/>
    </source>
</evidence>
<feature type="active site" description="Proton acceptor" evidence="8">
    <location>
        <position position="264"/>
    </location>
</feature>
<comment type="caution">
    <text evidence="13">The sequence shown here is derived from an EMBL/GenBank/DDBJ whole genome shotgun (WGS) entry which is preliminary data.</text>
</comment>
<dbReference type="PROSITE" id="PS01070">
    <property type="entry name" value="NUCLEASE_NON_SPEC"/>
    <property type="match status" value="1"/>
</dbReference>
<dbReference type="InterPro" id="IPR044925">
    <property type="entry name" value="His-Me_finger_sf"/>
</dbReference>
<feature type="compositionally biased region" description="Polar residues" evidence="10">
    <location>
        <begin position="17"/>
        <end position="30"/>
    </location>
</feature>
<evidence type="ECO:0000256" key="2">
    <source>
        <dbReference type="ARBA" id="ARBA00010052"/>
    </source>
</evidence>
<dbReference type="GO" id="GO:0000014">
    <property type="term" value="F:single-stranded DNA endodeoxyribonuclease activity"/>
    <property type="evidence" value="ECO:0007669"/>
    <property type="project" value="TreeGrafter"/>
</dbReference>
<dbReference type="AlphaFoldDB" id="A0A085WLZ4"/>